<evidence type="ECO:0000256" key="7">
    <source>
        <dbReference type="RuleBase" id="RU003903"/>
    </source>
</evidence>
<feature type="domain" description="Pyrroline-5-carboxylate reductase dimerisation" evidence="9">
    <location>
        <begin position="148"/>
        <end position="252"/>
    </location>
</feature>
<dbReference type="EMBL" id="VUMH01000004">
    <property type="protein sequence ID" value="MSS27466.1"/>
    <property type="molecule type" value="Genomic_DNA"/>
</dbReference>
<proteinExistence type="inferred from homology"/>
<evidence type="ECO:0000313" key="11">
    <source>
        <dbReference type="Proteomes" id="UP000477488"/>
    </source>
</evidence>
<comment type="pathway">
    <text evidence="4 7">Amino-acid biosynthesis; L-proline biosynthesis; L-proline from L-glutamate 5-semialdehyde: step 1/1.</text>
</comment>
<keyword evidence="2 4" id="KW-0521">NADP</keyword>
<dbReference type="AlphaFoldDB" id="A0A6L5XJU5"/>
<dbReference type="InterPro" id="IPR028939">
    <property type="entry name" value="P5C_Rdtase_cat_N"/>
</dbReference>
<evidence type="ECO:0000256" key="1">
    <source>
        <dbReference type="ARBA" id="ARBA00005525"/>
    </source>
</evidence>
<dbReference type="Gene3D" id="1.10.3730.10">
    <property type="entry name" value="ProC C-terminal domain-like"/>
    <property type="match status" value="1"/>
</dbReference>
<dbReference type="EC" id="1.5.1.2" evidence="4 5"/>
<keyword evidence="3 4" id="KW-0560">Oxidoreductase</keyword>
<evidence type="ECO:0000259" key="9">
    <source>
        <dbReference type="Pfam" id="PF14748"/>
    </source>
</evidence>
<dbReference type="HAMAP" id="MF_01925">
    <property type="entry name" value="P5C_reductase"/>
    <property type="match status" value="1"/>
</dbReference>
<dbReference type="InterPro" id="IPR029036">
    <property type="entry name" value="P5CR_dimer"/>
</dbReference>
<comment type="function">
    <text evidence="4">Catalyzes the reduction of 1-pyrroline-5-carboxylate (PCA) to L-proline.</text>
</comment>
<dbReference type="UniPathway" id="UPA00098">
    <property type="reaction ID" value="UER00361"/>
</dbReference>
<dbReference type="Gene3D" id="3.40.50.720">
    <property type="entry name" value="NAD(P)-binding Rossmann-like Domain"/>
    <property type="match status" value="1"/>
</dbReference>
<organism evidence="10 11">
    <name type="scientific">Desulfovibrio porci</name>
    <dbReference type="NCBI Taxonomy" id="2605782"/>
    <lineage>
        <taxon>Bacteria</taxon>
        <taxon>Pseudomonadati</taxon>
        <taxon>Thermodesulfobacteriota</taxon>
        <taxon>Desulfovibrionia</taxon>
        <taxon>Desulfovibrionales</taxon>
        <taxon>Desulfovibrionaceae</taxon>
        <taxon>Desulfovibrio</taxon>
    </lineage>
</organism>
<dbReference type="InterPro" id="IPR036291">
    <property type="entry name" value="NAD(P)-bd_dom_sf"/>
</dbReference>
<keyword evidence="4 7" id="KW-0641">Proline biosynthesis</keyword>
<dbReference type="PIRSF" id="PIRSF000193">
    <property type="entry name" value="Pyrrol-5-carb_rd"/>
    <property type="match status" value="1"/>
</dbReference>
<comment type="caution">
    <text evidence="10">The sequence shown here is derived from an EMBL/GenBank/DDBJ whole genome shotgun (WGS) entry which is preliminary data.</text>
</comment>
<dbReference type="PANTHER" id="PTHR11645:SF0">
    <property type="entry name" value="PYRROLINE-5-CARBOXYLATE REDUCTASE 3"/>
    <property type="match status" value="1"/>
</dbReference>
<reference evidence="10 11" key="1">
    <citation type="submission" date="2019-09" db="EMBL/GenBank/DDBJ databases">
        <title>In-depth cultivation of the pig gut microbiome towards novel bacterial diversity and tailored functional studies.</title>
        <authorList>
            <person name="Wylensek D."/>
            <person name="Hitch T.C.A."/>
            <person name="Clavel T."/>
        </authorList>
    </citation>
    <scope>NUCLEOTIDE SEQUENCE [LARGE SCALE GENOMIC DNA]</scope>
    <source>
        <strain evidence="10 11">PG-178-WT-4</strain>
    </source>
</reference>
<accession>A0A6L5XJU5</accession>
<gene>
    <name evidence="4 10" type="primary">proC</name>
    <name evidence="10" type="ORF">FYJ44_05250</name>
</gene>
<comment type="similarity">
    <text evidence="1 4 7">Belongs to the pyrroline-5-carboxylate reductase family.</text>
</comment>
<dbReference type="NCBIfam" id="TIGR00112">
    <property type="entry name" value="proC"/>
    <property type="match status" value="1"/>
</dbReference>
<name>A0A6L5XJU5_9BACT</name>
<dbReference type="InterPro" id="IPR008927">
    <property type="entry name" value="6-PGluconate_DH-like_C_sf"/>
</dbReference>
<evidence type="ECO:0000256" key="2">
    <source>
        <dbReference type="ARBA" id="ARBA00022857"/>
    </source>
</evidence>
<dbReference type="SUPFAM" id="SSF48179">
    <property type="entry name" value="6-phosphogluconate dehydrogenase C-terminal domain-like"/>
    <property type="match status" value="1"/>
</dbReference>
<evidence type="ECO:0000259" key="8">
    <source>
        <dbReference type="Pfam" id="PF03807"/>
    </source>
</evidence>
<comment type="catalytic activity">
    <reaction evidence="4 7">
        <text>L-proline + NADP(+) = (S)-1-pyrroline-5-carboxylate + NADPH + 2 H(+)</text>
        <dbReference type="Rhea" id="RHEA:14109"/>
        <dbReference type="ChEBI" id="CHEBI:15378"/>
        <dbReference type="ChEBI" id="CHEBI:17388"/>
        <dbReference type="ChEBI" id="CHEBI:57783"/>
        <dbReference type="ChEBI" id="CHEBI:58349"/>
        <dbReference type="ChEBI" id="CHEBI:60039"/>
        <dbReference type="EC" id="1.5.1.2"/>
    </reaction>
</comment>
<keyword evidence="4 7" id="KW-0028">Amino-acid biosynthesis</keyword>
<evidence type="ECO:0000256" key="3">
    <source>
        <dbReference type="ARBA" id="ARBA00023002"/>
    </source>
</evidence>
<dbReference type="GO" id="GO:0004735">
    <property type="term" value="F:pyrroline-5-carboxylate reductase activity"/>
    <property type="evidence" value="ECO:0007669"/>
    <property type="project" value="UniProtKB-UniRule"/>
</dbReference>
<feature type="binding site" evidence="6">
    <location>
        <begin position="56"/>
        <end position="59"/>
    </location>
    <ligand>
        <name>NADP(+)</name>
        <dbReference type="ChEBI" id="CHEBI:58349"/>
    </ligand>
</feature>
<dbReference type="GO" id="GO:0055129">
    <property type="term" value="P:L-proline biosynthetic process"/>
    <property type="evidence" value="ECO:0007669"/>
    <property type="project" value="UniProtKB-UniRule"/>
</dbReference>
<dbReference type="Proteomes" id="UP000477488">
    <property type="component" value="Unassembled WGS sequence"/>
</dbReference>
<evidence type="ECO:0000256" key="6">
    <source>
        <dbReference type="PIRSR" id="PIRSR000193-1"/>
    </source>
</evidence>
<dbReference type="PROSITE" id="PS00521">
    <property type="entry name" value="P5CR"/>
    <property type="match status" value="1"/>
</dbReference>
<dbReference type="SUPFAM" id="SSF51735">
    <property type="entry name" value="NAD(P)-binding Rossmann-fold domains"/>
    <property type="match status" value="1"/>
</dbReference>
<evidence type="ECO:0000256" key="5">
    <source>
        <dbReference type="NCBIfam" id="TIGR00112"/>
    </source>
</evidence>
<dbReference type="Pfam" id="PF14748">
    <property type="entry name" value="P5CR_dimer"/>
    <property type="match status" value="1"/>
</dbReference>
<evidence type="ECO:0000313" key="10">
    <source>
        <dbReference type="EMBL" id="MSS27466.1"/>
    </source>
</evidence>
<keyword evidence="11" id="KW-1185">Reference proteome</keyword>
<feature type="domain" description="Pyrroline-5-carboxylate reductase catalytic N-terminal" evidence="8">
    <location>
        <begin position="2"/>
        <end position="85"/>
    </location>
</feature>
<evidence type="ECO:0000256" key="4">
    <source>
        <dbReference type="HAMAP-Rule" id="MF_01925"/>
    </source>
</evidence>
<dbReference type="FunFam" id="1.10.3730.10:FF:000001">
    <property type="entry name" value="Pyrroline-5-carboxylate reductase"/>
    <property type="match status" value="1"/>
</dbReference>
<protein>
    <recommendedName>
        <fullName evidence="4 5">Pyrroline-5-carboxylate reductase</fullName>
        <shortName evidence="4">P5C reductase</shortName>
        <shortName evidence="4">P5CR</shortName>
        <ecNumber evidence="4 5">1.5.1.2</ecNumber>
    </recommendedName>
    <alternativeName>
        <fullName evidence="4">PCA reductase</fullName>
    </alternativeName>
</protein>
<dbReference type="InterPro" id="IPR053790">
    <property type="entry name" value="P5CR-like_CS"/>
</dbReference>
<comment type="catalytic activity">
    <reaction evidence="4">
        <text>L-proline + NAD(+) = (S)-1-pyrroline-5-carboxylate + NADH + 2 H(+)</text>
        <dbReference type="Rhea" id="RHEA:14105"/>
        <dbReference type="ChEBI" id="CHEBI:15378"/>
        <dbReference type="ChEBI" id="CHEBI:17388"/>
        <dbReference type="ChEBI" id="CHEBI:57540"/>
        <dbReference type="ChEBI" id="CHEBI:57945"/>
        <dbReference type="ChEBI" id="CHEBI:60039"/>
        <dbReference type="EC" id="1.5.1.2"/>
    </reaction>
</comment>
<keyword evidence="4" id="KW-0963">Cytoplasm</keyword>
<comment type="subcellular location">
    <subcellularLocation>
        <location evidence="4">Cytoplasm</location>
    </subcellularLocation>
</comment>
<dbReference type="GO" id="GO:0005737">
    <property type="term" value="C:cytoplasm"/>
    <property type="evidence" value="ECO:0007669"/>
    <property type="project" value="UniProtKB-SubCell"/>
</dbReference>
<sequence>MGGAILAGLADSLHAGYAFCGYNRTPERMKPLLEKGVTAKADARAVAEDSHIVILAVKPYQAAAVLAEMRPKLGADKVLVSVAAGISLKSLREAAGDRCAVVRCMPNTPALVGKGVFAFSFEEDATSESKAGLMELFGALGLCLELPEARFTAFSALIGAGPAYVFEMMQGLVQAGVTLGFQHKEARRMVAALFAGSARMAELNPAPLMQLRDEVCSPGGLTIAGVNQLDRAGLPGLLVDAVLAADARGREMES</sequence>
<dbReference type="InterPro" id="IPR000304">
    <property type="entry name" value="Pyrroline-COOH_reductase"/>
</dbReference>
<dbReference type="PANTHER" id="PTHR11645">
    <property type="entry name" value="PYRROLINE-5-CARBOXYLATE REDUCTASE"/>
    <property type="match status" value="1"/>
</dbReference>
<dbReference type="Pfam" id="PF03807">
    <property type="entry name" value="F420_oxidored"/>
    <property type="match status" value="1"/>
</dbReference>